<proteinExistence type="inferred from homology"/>
<dbReference type="InterPro" id="IPR018011">
    <property type="entry name" value="Carb_sulfotrans_8-10"/>
</dbReference>
<evidence type="ECO:0000256" key="5">
    <source>
        <dbReference type="ARBA" id="ARBA00022989"/>
    </source>
</evidence>
<evidence type="ECO:0000256" key="4">
    <source>
        <dbReference type="ARBA" id="ARBA00022692"/>
    </source>
</evidence>
<sequence length="371" mass="42989">MTIKSLHLGFIFLLTTVIPAYIYLGKIYLWLSRDGVKYQANQEETSQALTTNLFGATSDDVTKEVQVPVTVTGKSTKSPLLHPVEERFKDRLDEAKHACLQRGVNYNEKWKAVMENGLPTGGFVASESHHAMMCLVLKAGSSTWNDFFWRLRAPEEAEKYNFWERAVHGNAYAFKSLSRDKKIEILQDPNGLRLVGVRHPFARIISGWNDKFNKMYFYNIWFKTFPKLLNYPNKWGRWRGPLEGHFMEWVDFASYLADHGHNLTNIDAHFYPATVHCDPCRFPFNFITKLETFDTDASWLIEAKLNLSTAMLKPQNVNSKRSKDYVELIKEYFSKLDCNVTKRIYSLYENDMKTFGYSFNLTTLTAGGWVE</sequence>
<keyword evidence="9" id="KW-0119">Carbohydrate metabolism</keyword>
<keyword evidence="11" id="KW-1185">Reference proteome</keyword>
<accession>A0ABP0EZV5</accession>
<evidence type="ECO:0000256" key="2">
    <source>
        <dbReference type="ARBA" id="ARBA00006339"/>
    </source>
</evidence>
<protein>
    <recommendedName>
        <fullName evidence="9">Carbohydrate sulfotransferase</fullName>
        <ecNumber evidence="9">2.8.2.-</ecNumber>
    </recommendedName>
</protein>
<name>A0ABP0EZV5_CLALP</name>
<keyword evidence="4 9" id="KW-0812">Transmembrane</keyword>
<dbReference type="EC" id="2.8.2.-" evidence="9"/>
<keyword evidence="7 9" id="KW-0472">Membrane</keyword>
<gene>
    <name evidence="10" type="ORF">CVLEPA_LOCUS748</name>
</gene>
<evidence type="ECO:0000256" key="8">
    <source>
        <dbReference type="ARBA" id="ARBA00023180"/>
    </source>
</evidence>
<dbReference type="PANTHER" id="PTHR12137:SF54">
    <property type="entry name" value="CARBOHYDRATE SULFOTRANSFERASE"/>
    <property type="match status" value="1"/>
</dbReference>
<feature type="transmembrane region" description="Helical" evidence="9">
    <location>
        <begin position="6"/>
        <end position="24"/>
    </location>
</feature>
<dbReference type="InterPro" id="IPR005331">
    <property type="entry name" value="Sulfotransferase"/>
</dbReference>
<evidence type="ECO:0000256" key="9">
    <source>
        <dbReference type="RuleBase" id="RU364020"/>
    </source>
</evidence>
<evidence type="ECO:0000256" key="6">
    <source>
        <dbReference type="ARBA" id="ARBA00023034"/>
    </source>
</evidence>
<dbReference type="Pfam" id="PF03567">
    <property type="entry name" value="Sulfotransfer_2"/>
    <property type="match status" value="1"/>
</dbReference>
<evidence type="ECO:0000256" key="3">
    <source>
        <dbReference type="ARBA" id="ARBA00022679"/>
    </source>
</evidence>
<comment type="subcellular location">
    <subcellularLocation>
        <location evidence="1 9">Golgi apparatus membrane</location>
        <topology evidence="1 9">Single-pass type II membrane protein</topology>
    </subcellularLocation>
</comment>
<keyword evidence="8 9" id="KW-0325">Glycoprotein</keyword>
<organism evidence="10 11">
    <name type="scientific">Clavelina lepadiformis</name>
    <name type="common">Light-bulb sea squirt</name>
    <name type="synonym">Ascidia lepadiformis</name>
    <dbReference type="NCBI Taxonomy" id="159417"/>
    <lineage>
        <taxon>Eukaryota</taxon>
        <taxon>Metazoa</taxon>
        <taxon>Chordata</taxon>
        <taxon>Tunicata</taxon>
        <taxon>Ascidiacea</taxon>
        <taxon>Aplousobranchia</taxon>
        <taxon>Clavelinidae</taxon>
        <taxon>Clavelina</taxon>
    </lineage>
</organism>
<evidence type="ECO:0000256" key="1">
    <source>
        <dbReference type="ARBA" id="ARBA00004323"/>
    </source>
</evidence>
<comment type="caution">
    <text evidence="10">The sequence shown here is derived from an EMBL/GenBank/DDBJ whole genome shotgun (WGS) entry which is preliminary data.</text>
</comment>
<keyword evidence="5 9" id="KW-1133">Transmembrane helix</keyword>
<evidence type="ECO:0000256" key="7">
    <source>
        <dbReference type="ARBA" id="ARBA00023136"/>
    </source>
</evidence>
<keyword evidence="9" id="KW-0735">Signal-anchor</keyword>
<comment type="similarity">
    <text evidence="2 9">Belongs to the sulfotransferase 2 family.</text>
</comment>
<keyword evidence="3 9" id="KW-0808">Transferase</keyword>
<dbReference type="EMBL" id="CAWYQH010000001">
    <property type="protein sequence ID" value="CAK8671704.1"/>
    <property type="molecule type" value="Genomic_DNA"/>
</dbReference>
<evidence type="ECO:0000313" key="10">
    <source>
        <dbReference type="EMBL" id="CAK8671704.1"/>
    </source>
</evidence>
<dbReference type="Proteomes" id="UP001642483">
    <property type="component" value="Unassembled WGS sequence"/>
</dbReference>
<dbReference type="PANTHER" id="PTHR12137">
    <property type="entry name" value="CARBOHYDRATE SULFOTRANSFERASE"/>
    <property type="match status" value="1"/>
</dbReference>
<keyword evidence="6 9" id="KW-0333">Golgi apparatus</keyword>
<reference evidence="10 11" key="1">
    <citation type="submission" date="2024-02" db="EMBL/GenBank/DDBJ databases">
        <authorList>
            <person name="Daric V."/>
            <person name="Darras S."/>
        </authorList>
    </citation>
    <scope>NUCLEOTIDE SEQUENCE [LARGE SCALE GENOMIC DNA]</scope>
</reference>
<evidence type="ECO:0000313" key="11">
    <source>
        <dbReference type="Proteomes" id="UP001642483"/>
    </source>
</evidence>